<reference evidence="5" key="1">
    <citation type="submission" date="2021-06" db="EMBL/GenBank/DDBJ databases">
        <authorList>
            <consortium name="DOE Joint Genome Institute"/>
            <person name="Mondo S.J."/>
            <person name="Amses K.R."/>
            <person name="Simmons D.R."/>
            <person name="Longcore J.E."/>
            <person name="Seto K."/>
            <person name="Alves G.H."/>
            <person name="Bonds A.E."/>
            <person name="Quandt C.A."/>
            <person name="Davis W.J."/>
            <person name="Chang Y."/>
            <person name="Letcher P.M."/>
            <person name="Powell M.J."/>
            <person name="Kuo A."/>
            <person name="Labutti K."/>
            <person name="Pangilinan J."/>
            <person name="Andreopoulos W."/>
            <person name="Tritt A."/>
            <person name="Riley R."/>
            <person name="Hundley H."/>
            <person name="Johnson J."/>
            <person name="Lipzen A."/>
            <person name="Barry K."/>
            <person name="Berbee M.L."/>
            <person name="Buchler N.E."/>
            <person name="Grigoriev I.V."/>
            <person name="Spatafora J.W."/>
            <person name="Stajich J.E."/>
            <person name="James T.Y."/>
        </authorList>
    </citation>
    <scope>NUCLEOTIDE SEQUENCE</scope>
    <source>
        <strain evidence="5">AG</strain>
    </source>
</reference>
<dbReference type="Proteomes" id="UP001206595">
    <property type="component" value="Unassembled WGS sequence"/>
</dbReference>
<dbReference type="PANTHER" id="PTHR46865:SF2">
    <property type="entry name" value="MONOOXYGENASE"/>
    <property type="match status" value="1"/>
</dbReference>
<dbReference type="AlphaFoldDB" id="A0AAD5HBN3"/>
<dbReference type="GO" id="GO:0071949">
    <property type="term" value="F:FAD binding"/>
    <property type="evidence" value="ECO:0007669"/>
    <property type="project" value="InterPro"/>
</dbReference>
<evidence type="ECO:0000313" key="6">
    <source>
        <dbReference type="Proteomes" id="UP001206595"/>
    </source>
</evidence>
<keyword evidence="2" id="KW-0274">FAD</keyword>
<feature type="domain" description="FAD-binding" evidence="4">
    <location>
        <begin position="5"/>
        <end position="320"/>
    </location>
</feature>
<dbReference type="InterPro" id="IPR051704">
    <property type="entry name" value="FAD_aromatic-hydroxylase"/>
</dbReference>
<evidence type="ECO:0000256" key="2">
    <source>
        <dbReference type="ARBA" id="ARBA00022827"/>
    </source>
</evidence>
<sequence>MAPLKILICGGGCAGPSLAFWLARAGHRVTIVERFPALRATGAQIDIRNQGIEVVKRMGLIDVVRSKVVDEAGLSMVDTHNTPKATILANKTGKGTQTLTSEFEIMRGDLVRILYDATKDNVDYIFGVTVERFEQYEDHVEVHFSDGRTDTFDLLVGADGQGSRIRKAIQPADAPEPYRRLGVYSFYWFVPRTEMDTNLARVYHCPGGRAVMSRSHSPTEAQAYFAFMDESEETRSIPRGSVEQQKEFVTQKFRGAGWQTDRFLEGLKTTNNFYCQEIVQVKIDAWYKNRVVLLGDAGYCPSPVTGMGTSASFVGAYVLAGEINRNSEDLPQAFANYEKTLRPFIDEIQVFNKSFLRYMYPETQWGVSVLHFIMGTICFLRIPELVARFSSEERGGWKLPDRCMFPDTQWGVSIMHFIMGTICFLRIPELVARFSSEERGGWKLPDFSSSVQDQQV</sequence>
<dbReference type="Gene3D" id="3.30.9.10">
    <property type="entry name" value="D-Amino Acid Oxidase, subunit A, domain 2"/>
    <property type="match status" value="1"/>
</dbReference>
<dbReference type="RefSeq" id="XP_051443329.1">
    <property type="nucleotide sequence ID" value="XM_051590049.1"/>
</dbReference>
<organism evidence="5 6">
    <name type="scientific">Umbelopsis ramanniana AG</name>
    <dbReference type="NCBI Taxonomy" id="1314678"/>
    <lineage>
        <taxon>Eukaryota</taxon>
        <taxon>Fungi</taxon>
        <taxon>Fungi incertae sedis</taxon>
        <taxon>Mucoromycota</taxon>
        <taxon>Mucoromycotina</taxon>
        <taxon>Umbelopsidomycetes</taxon>
        <taxon>Umbelopsidales</taxon>
        <taxon>Umbelopsidaceae</taxon>
        <taxon>Umbelopsis</taxon>
    </lineage>
</organism>
<keyword evidence="6" id="KW-1185">Reference proteome</keyword>
<dbReference type="PANTHER" id="PTHR46865">
    <property type="entry name" value="OXIDOREDUCTASE-RELATED"/>
    <property type="match status" value="1"/>
</dbReference>
<dbReference type="GO" id="GO:0016491">
    <property type="term" value="F:oxidoreductase activity"/>
    <property type="evidence" value="ECO:0007669"/>
    <property type="project" value="UniProtKB-KW"/>
</dbReference>
<dbReference type="GeneID" id="75915394"/>
<reference evidence="5" key="2">
    <citation type="journal article" date="2022" name="Proc. Natl. Acad. Sci. U.S.A.">
        <title>Diploid-dominant life cycles characterize the early evolution of Fungi.</title>
        <authorList>
            <person name="Amses K.R."/>
            <person name="Simmons D.R."/>
            <person name="Longcore J.E."/>
            <person name="Mondo S.J."/>
            <person name="Seto K."/>
            <person name="Jeronimo G.H."/>
            <person name="Bonds A.E."/>
            <person name="Quandt C.A."/>
            <person name="Davis W.J."/>
            <person name="Chang Y."/>
            <person name="Federici B.A."/>
            <person name="Kuo A."/>
            <person name="LaButti K."/>
            <person name="Pangilinan J."/>
            <person name="Andreopoulos W."/>
            <person name="Tritt A."/>
            <person name="Riley R."/>
            <person name="Hundley H."/>
            <person name="Johnson J."/>
            <person name="Lipzen A."/>
            <person name="Barry K."/>
            <person name="Lang B.F."/>
            <person name="Cuomo C.A."/>
            <person name="Buchler N.E."/>
            <person name="Grigoriev I.V."/>
            <person name="Spatafora J.W."/>
            <person name="Stajich J.E."/>
            <person name="James T.Y."/>
        </authorList>
    </citation>
    <scope>NUCLEOTIDE SEQUENCE</scope>
    <source>
        <strain evidence="5">AG</strain>
    </source>
</reference>
<dbReference type="SUPFAM" id="SSF51905">
    <property type="entry name" value="FAD/NAD(P)-binding domain"/>
    <property type="match status" value="1"/>
</dbReference>
<evidence type="ECO:0000256" key="3">
    <source>
        <dbReference type="ARBA" id="ARBA00023002"/>
    </source>
</evidence>
<dbReference type="PRINTS" id="PR00420">
    <property type="entry name" value="RNGMNOXGNASE"/>
</dbReference>
<evidence type="ECO:0000256" key="1">
    <source>
        <dbReference type="ARBA" id="ARBA00022630"/>
    </source>
</evidence>
<accession>A0AAD5HBN3</accession>
<keyword evidence="1" id="KW-0285">Flavoprotein</keyword>
<dbReference type="Pfam" id="PF01494">
    <property type="entry name" value="FAD_binding_3"/>
    <property type="match status" value="1"/>
</dbReference>
<dbReference type="EMBL" id="MU620930">
    <property type="protein sequence ID" value="KAI8578325.1"/>
    <property type="molecule type" value="Genomic_DNA"/>
</dbReference>
<keyword evidence="3" id="KW-0560">Oxidoreductase</keyword>
<dbReference type="Gene3D" id="3.50.50.60">
    <property type="entry name" value="FAD/NAD(P)-binding domain"/>
    <property type="match status" value="1"/>
</dbReference>
<evidence type="ECO:0000313" key="5">
    <source>
        <dbReference type="EMBL" id="KAI8578325.1"/>
    </source>
</evidence>
<evidence type="ECO:0000259" key="4">
    <source>
        <dbReference type="Pfam" id="PF01494"/>
    </source>
</evidence>
<comment type="caution">
    <text evidence="5">The sequence shown here is derived from an EMBL/GenBank/DDBJ whole genome shotgun (WGS) entry which is preliminary data.</text>
</comment>
<protein>
    <recommendedName>
        <fullName evidence="4">FAD-binding domain-containing protein</fullName>
    </recommendedName>
</protein>
<name>A0AAD5HBN3_UMBRA</name>
<dbReference type="InterPro" id="IPR002938">
    <property type="entry name" value="FAD-bd"/>
</dbReference>
<gene>
    <name evidence="5" type="ORF">K450DRAFT_247286</name>
</gene>
<proteinExistence type="predicted"/>
<dbReference type="InterPro" id="IPR036188">
    <property type="entry name" value="FAD/NAD-bd_sf"/>
</dbReference>